<comment type="caution">
    <text evidence="12">The sequence shown here is derived from an EMBL/GenBank/DDBJ whole genome shotgun (WGS) entry which is preliminary data.</text>
</comment>
<reference evidence="12 13" key="1">
    <citation type="submission" date="2019-12" db="EMBL/GenBank/DDBJ databases">
        <title>Isolation and characterization of three novel carbon monoxide-oxidizing members of Halobacteria from salione crusts and soils.</title>
        <authorList>
            <person name="Myers M.R."/>
            <person name="King G.M."/>
        </authorList>
    </citation>
    <scope>NUCLEOTIDE SEQUENCE [LARGE SCALE GENOMIC DNA]</scope>
    <source>
        <strain evidence="12 13">WSH3</strain>
    </source>
</reference>
<keyword evidence="5" id="KW-0067">ATP-binding</keyword>
<name>A0A6B0T468_9EURY</name>
<gene>
    <name evidence="12" type="ORF">GRX03_00465</name>
</gene>
<dbReference type="PANTHER" id="PTHR43065">
    <property type="entry name" value="SENSOR HISTIDINE KINASE"/>
    <property type="match status" value="1"/>
</dbReference>
<dbReference type="Pfam" id="PF02518">
    <property type="entry name" value="HATPase_c"/>
    <property type="match status" value="1"/>
</dbReference>
<feature type="transmembrane region" description="Helical" evidence="8">
    <location>
        <begin position="101"/>
        <end position="126"/>
    </location>
</feature>
<dbReference type="Gene3D" id="3.30.565.10">
    <property type="entry name" value="Histidine kinase-like ATPase, C-terminal domain"/>
    <property type="match status" value="1"/>
</dbReference>
<evidence type="ECO:0000313" key="12">
    <source>
        <dbReference type="EMBL" id="MXR50082.1"/>
    </source>
</evidence>
<dbReference type="SMART" id="SM00387">
    <property type="entry name" value="HATPase_c"/>
    <property type="match status" value="1"/>
</dbReference>
<feature type="transmembrane region" description="Helical" evidence="8">
    <location>
        <begin position="180"/>
        <end position="200"/>
    </location>
</feature>
<accession>A0A6B0T468</accession>
<dbReference type="Gene3D" id="1.10.287.130">
    <property type="match status" value="1"/>
</dbReference>
<sequence>MWEPTTEFAVLQLFLLGGLCVSAGFLGYCLQHREKRGVTSLVVLFTGVGIWILSELIQIQLRGAPYAGFGMAVRILGIEVTVVGMLFLGLEYTGRERYLDWRLAALCSVVPIIEVALALFPSRAVLFETRLNDAVPWGYELIQTPLFLAHTAYSYLFIFVSLGLLAAMMLRANTGYRRQLAAVFVAILFPTAVNVAFHFGLSPFDLTPVSFVGTAAVLMFATFRLRLLDTIPVARQTVLEEMEDMVVVLDEDNDIITTNSAARRQFGLDSSPAGQSASELFGPEAVDQIISEDDQQLDLTVDGETRVINVSSSPITDYRDNLLARVVVCRDITEQREQERRLRRREEELELLKDLQSRFLRHNLRNELNVVRANAELLADMDDPQQRARYETIVEKTDRILDWSAKARLIEQLIETDNRITCDLSEQIDSLLADLRDAYPEVSFEFETDRPATVAAAPQISHALRNVLDNAARYNTATEPRVRISIDRDGDGICLQIADNGPGIDRHEIEALRDERETQLRHGTGLGLWLVYWVMDKSDGDLSFEVDDGTTVILTFEPAEREAPPAADKQPLTADGGEQ</sequence>
<feature type="transmembrane region" description="Helical" evidence="8">
    <location>
        <begin position="206"/>
        <end position="225"/>
    </location>
</feature>
<dbReference type="SUPFAM" id="SSF55874">
    <property type="entry name" value="ATPase domain of HSP90 chaperone/DNA topoisomerase II/histidine kinase"/>
    <property type="match status" value="1"/>
</dbReference>
<evidence type="ECO:0000256" key="6">
    <source>
        <dbReference type="ARBA" id="ARBA00023012"/>
    </source>
</evidence>
<feature type="transmembrane region" description="Helical" evidence="8">
    <location>
        <begin position="66"/>
        <end position="89"/>
    </location>
</feature>
<dbReference type="SUPFAM" id="SSF55785">
    <property type="entry name" value="PYP-like sensor domain (PAS domain)"/>
    <property type="match status" value="1"/>
</dbReference>
<feature type="transmembrane region" description="Helical" evidence="8">
    <location>
        <begin position="37"/>
        <end position="54"/>
    </location>
</feature>
<evidence type="ECO:0000259" key="9">
    <source>
        <dbReference type="PROSITE" id="PS50109"/>
    </source>
</evidence>
<dbReference type="Gene3D" id="3.30.450.20">
    <property type="entry name" value="PAS domain"/>
    <property type="match status" value="1"/>
</dbReference>
<dbReference type="GO" id="GO:0006355">
    <property type="term" value="P:regulation of DNA-templated transcription"/>
    <property type="evidence" value="ECO:0007669"/>
    <property type="project" value="InterPro"/>
</dbReference>
<proteinExistence type="predicted"/>
<evidence type="ECO:0000256" key="5">
    <source>
        <dbReference type="ARBA" id="ARBA00022840"/>
    </source>
</evidence>
<keyword evidence="1" id="KW-0597">Phosphoprotein</keyword>
<evidence type="ECO:0000259" key="10">
    <source>
        <dbReference type="PROSITE" id="PS50112"/>
    </source>
</evidence>
<dbReference type="InterPro" id="IPR036890">
    <property type="entry name" value="HATPase_C_sf"/>
</dbReference>
<dbReference type="CDD" id="cd00082">
    <property type="entry name" value="HisKA"/>
    <property type="match status" value="1"/>
</dbReference>
<dbReference type="Proteomes" id="UP000466535">
    <property type="component" value="Unassembled WGS sequence"/>
</dbReference>
<dbReference type="PROSITE" id="PS50112">
    <property type="entry name" value="PAS"/>
    <property type="match status" value="1"/>
</dbReference>
<dbReference type="GO" id="GO:0005524">
    <property type="term" value="F:ATP binding"/>
    <property type="evidence" value="ECO:0007669"/>
    <property type="project" value="UniProtKB-KW"/>
</dbReference>
<keyword evidence="2" id="KW-0808">Transferase</keyword>
<dbReference type="InterPro" id="IPR031621">
    <property type="entry name" value="HisKA_7TM"/>
</dbReference>
<evidence type="ECO:0000313" key="13">
    <source>
        <dbReference type="Proteomes" id="UP000466535"/>
    </source>
</evidence>
<evidence type="ECO:0000256" key="4">
    <source>
        <dbReference type="ARBA" id="ARBA00022777"/>
    </source>
</evidence>
<dbReference type="EMBL" id="WUUT01000001">
    <property type="protein sequence ID" value="MXR50082.1"/>
    <property type="molecule type" value="Genomic_DNA"/>
</dbReference>
<evidence type="ECO:0000259" key="11">
    <source>
        <dbReference type="PROSITE" id="PS50113"/>
    </source>
</evidence>
<feature type="domain" description="PAC" evidence="11">
    <location>
        <begin position="291"/>
        <end position="344"/>
    </location>
</feature>
<evidence type="ECO:0000256" key="3">
    <source>
        <dbReference type="ARBA" id="ARBA00022741"/>
    </source>
</evidence>
<keyword evidence="8" id="KW-0812">Transmembrane</keyword>
<dbReference type="CDD" id="cd00130">
    <property type="entry name" value="PAS"/>
    <property type="match status" value="1"/>
</dbReference>
<feature type="region of interest" description="Disordered" evidence="7">
    <location>
        <begin position="558"/>
        <end position="579"/>
    </location>
</feature>
<dbReference type="RefSeq" id="WP_159762245.1">
    <property type="nucleotide sequence ID" value="NZ_WUUT01000001.1"/>
</dbReference>
<feature type="domain" description="Histidine kinase" evidence="9">
    <location>
        <begin position="359"/>
        <end position="560"/>
    </location>
</feature>
<keyword evidence="13" id="KW-1185">Reference proteome</keyword>
<evidence type="ECO:0000256" key="2">
    <source>
        <dbReference type="ARBA" id="ARBA00022679"/>
    </source>
</evidence>
<dbReference type="InterPro" id="IPR000700">
    <property type="entry name" value="PAS-assoc_C"/>
</dbReference>
<dbReference type="InterPro" id="IPR035965">
    <property type="entry name" value="PAS-like_dom_sf"/>
</dbReference>
<evidence type="ECO:0000256" key="7">
    <source>
        <dbReference type="SAM" id="MobiDB-lite"/>
    </source>
</evidence>
<keyword evidence="4" id="KW-0418">Kinase</keyword>
<dbReference type="InterPro" id="IPR013767">
    <property type="entry name" value="PAS_fold"/>
</dbReference>
<keyword evidence="3" id="KW-0547">Nucleotide-binding</keyword>
<protein>
    <submittedName>
        <fullName evidence="12">PAS domain S-box protein</fullName>
    </submittedName>
</protein>
<dbReference type="PROSITE" id="PS50109">
    <property type="entry name" value="HIS_KIN"/>
    <property type="match status" value="1"/>
</dbReference>
<dbReference type="InterPro" id="IPR003594">
    <property type="entry name" value="HATPase_dom"/>
</dbReference>
<dbReference type="Pfam" id="PF00989">
    <property type="entry name" value="PAS"/>
    <property type="match status" value="1"/>
</dbReference>
<keyword evidence="8" id="KW-1133">Transmembrane helix</keyword>
<dbReference type="Pfam" id="PF16927">
    <property type="entry name" value="HisKA_7TM"/>
    <property type="match status" value="1"/>
</dbReference>
<dbReference type="InterPro" id="IPR000014">
    <property type="entry name" value="PAS"/>
</dbReference>
<dbReference type="InterPro" id="IPR005467">
    <property type="entry name" value="His_kinase_dom"/>
</dbReference>
<dbReference type="AlphaFoldDB" id="A0A6B0T468"/>
<feature type="transmembrane region" description="Helical" evidence="8">
    <location>
        <begin position="146"/>
        <end position="168"/>
    </location>
</feature>
<keyword evidence="6" id="KW-0902">Two-component regulatory system</keyword>
<dbReference type="PROSITE" id="PS50113">
    <property type="entry name" value="PAC"/>
    <property type="match status" value="1"/>
</dbReference>
<dbReference type="OrthoDB" id="327291at2157"/>
<keyword evidence="8" id="KW-0472">Membrane</keyword>
<feature type="transmembrane region" description="Helical" evidence="8">
    <location>
        <begin position="12"/>
        <end position="30"/>
    </location>
</feature>
<dbReference type="GO" id="GO:0000155">
    <property type="term" value="F:phosphorelay sensor kinase activity"/>
    <property type="evidence" value="ECO:0007669"/>
    <property type="project" value="InterPro"/>
</dbReference>
<feature type="domain" description="PAS" evidence="10">
    <location>
        <begin position="238"/>
        <end position="304"/>
    </location>
</feature>
<organism evidence="12 13">
    <name type="scientific">Halovenus carboxidivorans</name>
    <dbReference type="NCBI Taxonomy" id="2692199"/>
    <lineage>
        <taxon>Archaea</taxon>
        <taxon>Methanobacteriati</taxon>
        <taxon>Methanobacteriota</taxon>
        <taxon>Stenosarchaea group</taxon>
        <taxon>Halobacteria</taxon>
        <taxon>Halobacteriales</taxon>
        <taxon>Haloarculaceae</taxon>
        <taxon>Halovenus</taxon>
    </lineage>
</organism>
<evidence type="ECO:0000256" key="1">
    <source>
        <dbReference type="ARBA" id="ARBA00022553"/>
    </source>
</evidence>
<evidence type="ECO:0000256" key="8">
    <source>
        <dbReference type="SAM" id="Phobius"/>
    </source>
</evidence>
<dbReference type="NCBIfam" id="TIGR00229">
    <property type="entry name" value="sensory_box"/>
    <property type="match status" value="1"/>
</dbReference>
<dbReference type="InterPro" id="IPR003661">
    <property type="entry name" value="HisK_dim/P_dom"/>
</dbReference>